<organism evidence="1 2">
    <name type="scientific">Saccharomyces kudriavzevii (strain ATCC MYA-4449 / AS 2.2408 / CBS 8840 / NBRC 1802 / NCYC 2889)</name>
    <name type="common">Yeast</name>
    <dbReference type="NCBI Taxonomy" id="226230"/>
    <lineage>
        <taxon>Eukaryota</taxon>
        <taxon>Fungi</taxon>
        <taxon>Dikarya</taxon>
        <taxon>Ascomycota</taxon>
        <taxon>Saccharomycotina</taxon>
        <taxon>Saccharomycetes</taxon>
        <taxon>Saccharomycetales</taxon>
        <taxon>Saccharomycetaceae</taxon>
        <taxon>Saccharomyces</taxon>
    </lineage>
</organism>
<protein>
    <submittedName>
        <fullName evidence="1">Uncharacterized protein</fullName>
    </submittedName>
</protein>
<dbReference type="InterPro" id="IPR027521">
    <property type="entry name" value="Usb1"/>
</dbReference>
<dbReference type="PANTHER" id="PTHR13522:SF3">
    <property type="entry name" value="U6 SNRNA PHOSPHODIESTERASE 1"/>
    <property type="match status" value="1"/>
</dbReference>
<dbReference type="Proteomes" id="UP001162087">
    <property type="component" value="Chromosome 12"/>
</dbReference>
<dbReference type="Pfam" id="PF09749">
    <property type="entry name" value="HVSL"/>
    <property type="match status" value="1"/>
</dbReference>
<dbReference type="GO" id="GO:0016829">
    <property type="term" value="F:lyase activity"/>
    <property type="evidence" value="ECO:0007669"/>
    <property type="project" value="UniProtKB-KW"/>
</dbReference>
<name>A0AA35J4C0_SACK1</name>
<proteinExistence type="predicted"/>
<dbReference type="EMBL" id="OX365907">
    <property type="protein sequence ID" value="CAI4046138.1"/>
    <property type="molecule type" value="Genomic_DNA"/>
</dbReference>
<sequence length="290" mass="33380">MEFISTDYSSSDGSDTEGETSNKVEIQIKSAKETSTERADSADLPAIPDSIISKYHITPNLQKYEQQDMNISQFWRSFTYFEWRPTPAVHRKLQQIIYKYKKMFMKQESTNPYRLAEFDPLFLSHLGAPRPLHISLTRSLPFETEEKRDIFIQEVRNGLRDNEIAPFTLKISPYPRLYISERASALYLGLPVSEHSSSTHLSPFRTIIGKALQKSGISNHQKLILSLQDLHISIAIADNPSKATLQRYQQLNEVMGALMLLNDEFTYQPALLINSICCDENRHSIKIHFH</sequence>
<gene>
    <name evidence="1" type="primary">SKDI12G1770</name>
    <name evidence="1" type="ORF">SKDI_12G1770</name>
</gene>
<dbReference type="OrthoDB" id="49151at2759"/>
<evidence type="ECO:0000313" key="2">
    <source>
        <dbReference type="Proteomes" id="UP001162087"/>
    </source>
</evidence>
<dbReference type="Gene3D" id="3.90.1140.10">
    <property type="entry name" value="Cyclic phosphodiesterase"/>
    <property type="match status" value="1"/>
</dbReference>
<reference evidence="1" key="1">
    <citation type="submission" date="2022-10" db="EMBL/GenBank/DDBJ databases">
        <authorList>
            <person name="Byrne P K."/>
        </authorList>
    </citation>
    <scope>NUCLEOTIDE SEQUENCE</scope>
    <source>
        <strain evidence="1">IFO1802</strain>
    </source>
</reference>
<dbReference type="GO" id="GO:0000175">
    <property type="term" value="F:3'-5'-RNA exonuclease activity"/>
    <property type="evidence" value="ECO:0007669"/>
    <property type="project" value="TreeGrafter"/>
</dbReference>
<dbReference type="PANTHER" id="PTHR13522">
    <property type="entry name" value="U6 SNRNA PHOSPHODIESTERASE 1"/>
    <property type="match status" value="1"/>
</dbReference>
<accession>A0AA35J4C0</accession>
<evidence type="ECO:0000313" key="1">
    <source>
        <dbReference type="EMBL" id="CAI4046138.1"/>
    </source>
</evidence>
<dbReference type="GO" id="GO:0034477">
    <property type="term" value="P:U6 snRNA 3'-end processing"/>
    <property type="evidence" value="ECO:0007669"/>
    <property type="project" value="InterPro"/>
</dbReference>
<dbReference type="GO" id="GO:0005634">
    <property type="term" value="C:nucleus"/>
    <property type="evidence" value="ECO:0007669"/>
    <property type="project" value="TreeGrafter"/>
</dbReference>
<keyword evidence="2" id="KW-1185">Reference proteome</keyword>